<feature type="compositionally biased region" description="Gly residues" evidence="3">
    <location>
        <begin position="200"/>
        <end position="217"/>
    </location>
</feature>
<feature type="compositionally biased region" description="Basic and acidic residues" evidence="3">
    <location>
        <begin position="132"/>
        <end position="148"/>
    </location>
</feature>
<dbReference type="OrthoDB" id="70588at2759"/>
<dbReference type="GO" id="GO:0008277">
    <property type="term" value="P:regulation of G protein-coupled receptor signaling pathway"/>
    <property type="evidence" value="ECO:0007669"/>
    <property type="project" value="InterPro"/>
</dbReference>
<reference evidence="5 6" key="1">
    <citation type="journal article" date="2013" name="Plant Cell">
        <title>The transition from a phytopathogenic smut ancestor to an anamorphic biocontrol agent deciphered by comparative whole-genome analysis.</title>
        <authorList>
            <person name="Lefebvre F."/>
            <person name="Joly D.L."/>
            <person name="Labbe C."/>
            <person name="Teichmann B."/>
            <person name="Linning R."/>
            <person name="Belzile F."/>
            <person name="Bakkeren G."/>
            <person name="Belanger R.R."/>
        </authorList>
    </citation>
    <scope>NUCLEOTIDE SEQUENCE [LARGE SCALE GENOMIC DNA]</scope>
    <source>
        <strain evidence="5 6">PF-1</strain>
    </source>
</reference>
<evidence type="ECO:0000313" key="6">
    <source>
        <dbReference type="Proteomes" id="UP000053664"/>
    </source>
</evidence>
<keyword evidence="2" id="KW-0597">Phosphoprotein</keyword>
<dbReference type="Gene3D" id="3.40.30.10">
    <property type="entry name" value="Glutaredoxin"/>
    <property type="match status" value="1"/>
</dbReference>
<dbReference type="eggNOG" id="KOG3171">
    <property type="taxonomic scope" value="Eukaryota"/>
</dbReference>
<feature type="compositionally biased region" description="Basic and acidic residues" evidence="3">
    <location>
        <begin position="17"/>
        <end position="41"/>
    </location>
</feature>
<dbReference type="InterPro" id="IPR023196">
    <property type="entry name" value="Phosducin_N_dom_sf"/>
</dbReference>
<comment type="similarity">
    <text evidence="1">Belongs to the phosducin family.</text>
</comment>
<evidence type="ECO:0000313" key="5">
    <source>
        <dbReference type="EMBL" id="EPQ29375.1"/>
    </source>
</evidence>
<feature type="compositionally biased region" description="Acidic residues" evidence="3">
    <location>
        <begin position="46"/>
        <end position="63"/>
    </location>
</feature>
<feature type="compositionally biased region" description="Polar residues" evidence="3">
    <location>
        <begin position="187"/>
        <end position="198"/>
    </location>
</feature>
<name>A0A061HBG5_9BASI</name>
<dbReference type="InterPro" id="IPR036249">
    <property type="entry name" value="Thioredoxin-like_sf"/>
</dbReference>
<dbReference type="HOGENOM" id="CLU_696757_0_0_1"/>
<dbReference type="InterPro" id="IPR001200">
    <property type="entry name" value="Phosducin"/>
</dbReference>
<evidence type="ECO:0000256" key="1">
    <source>
        <dbReference type="ARBA" id="ARBA00009686"/>
    </source>
</evidence>
<feature type="compositionally biased region" description="Acidic residues" evidence="3">
    <location>
        <begin position="299"/>
        <end position="309"/>
    </location>
</feature>
<evidence type="ECO:0000256" key="3">
    <source>
        <dbReference type="SAM" id="MobiDB-lite"/>
    </source>
</evidence>
<dbReference type="PANTHER" id="PTHR46052:SF1">
    <property type="entry name" value="PHOSDUCIN-LIKE PROTEIN"/>
    <property type="match status" value="1"/>
</dbReference>
<dbReference type="PANTHER" id="PTHR46052">
    <property type="entry name" value="PHOSDUCIN-LIKE PROTEIN"/>
    <property type="match status" value="1"/>
</dbReference>
<proteinExistence type="inferred from homology"/>
<dbReference type="AlphaFoldDB" id="A0A061HBG5"/>
<evidence type="ECO:0000259" key="4">
    <source>
        <dbReference type="Pfam" id="PF02114"/>
    </source>
</evidence>
<gene>
    <name evidence="5" type="ORF">PFL1_03130</name>
</gene>
<dbReference type="Proteomes" id="UP000053664">
    <property type="component" value="Unassembled WGS sequence"/>
</dbReference>
<dbReference type="Pfam" id="PF02114">
    <property type="entry name" value="Phosducin"/>
    <property type="match status" value="1"/>
</dbReference>
<dbReference type="KEGG" id="pfp:PFL1_03130"/>
<dbReference type="RefSeq" id="XP_007878837.1">
    <property type="nucleotide sequence ID" value="XM_007880646.1"/>
</dbReference>
<organism evidence="5 6">
    <name type="scientific">Pseudozyma flocculosa PF-1</name>
    <dbReference type="NCBI Taxonomy" id="1277687"/>
    <lineage>
        <taxon>Eukaryota</taxon>
        <taxon>Fungi</taxon>
        <taxon>Dikarya</taxon>
        <taxon>Basidiomycota</taxon>
        <taxon>Ustilaginomycotina</taxon>
        <taxon>Ustilaginomycetes</taxon>
        <taxon>Ustilaginales</taxon>
        <taxon>Ustilaginaceae</taxon>
        <taxon>Pseudozyma</taxon>
    </lineage>
</organism>
<dbReference type="InterPro" id="IPR024253">
    <property type="entry name" value="Phosducin_thioredoxin-like_dom"/>
</dbReference>
<feature type="region of interest" description="Disordered" evidence="3">
    <location>
        <begin position="1"/>
        <end position="165"/>
    </location>
</feature>
<feature type="compositionally biased region" description="Polar residues" evidence="3">
    <location>
        <begin position="113"/>
        <end position="131"/>
    </location>
</feature>
<dbReference type="CDD" id="cd02987">
    <property type="entry name" value="Phd_like_Phd"/>
    <property type="match status" value="1"/>
</dbReference>
<accession>A0A061HBG5</accession>
<sequence>MSSTDPLETAILQGVDAPDRAADADDRGPQARAAYNHERHSSPPNTDDELGSDLPSDDDDDDAGGPGGRPSRTEPSRLSSQIGAANTGPKGVINDHKMQALQARAERAERVHQTNAQMEKMSFQTETWDQQQARERSEAKLRRQRENADSDDDGAEGEGAGVSAAAIADLRAKEKRREQRIAELKNQGRQSKRFSFQTALGGGGVGGQAQAGAGPGAGSDRWFGHLREVDERGYVAAIDKEDRTTPVVIHIYSRGVEACAVLTSALSSLARTYPRTKFLQVQASAIGFGGARPRHDDGTIDEDDEEDEGGDARARQDRAADVLPTLLVYRGGELVANLVRVDLEEAWRGGTEPAIRDLLSGYDALVTADGRPGRRNAYGSSDDESDS</sequence>
<dbReference type="EMBL" id="KE361631">
    <property type="protein sequence ID" value="EPQ29375.1"/>
    <property type="molecule type" value="Genomic_DNA"/>
</dbReference>
<dbReference type="SUPFAM" id="SSF52833">
    <property type="entry name" value="Thioredoxin-like"/>
    <property type="match status" value="1"/>
</dbReference>
<feature type="region of interest" description="Disordered" evidence="3">
    <location>
        <begin position="289"/>
        <end position="316"/>
    </location>
</feature>
<protein>
    <recommendedName>
        <fullName evidence="4">Phosducin domain-containing protein</fullName>
    </recommendedName>
</protein>
<feature type="compositionally biased region" description="Basic and acidic residues" evidence="3">
    <location>
        <begin position="93"/>
        <end position="112"/>
    </location>
</feature>
<feature type="domain" description="Phosducin" evidence="4">
    <location>
        <begin position="232"/>
        <end position="289"/>
    </location>
</feature>
<evidence type="ECO:0000256" key="2">
    <source>
        <dbReference type="ARBA" id="ARBA00022553"/>
    </source>
</evidence>
<dbReference type="InterPro" id="IPR051499">
    <property type="entry name" value="Phosducin-like_reg"/>
</dbReference>
<dbReference type="Gene3D" id="1.10.168.10">
    <property type="entry name" value="Phosducin, domain 2"/>
    <property type="match status" value="1"/>
</dbReference>
<dbReference type="GeneID" id="19317241"/>
<feature type="region of interest" description="Disordered" evidence="3">
    <location>
        <begin position="183"/>
        <end position="218"/>
    </location>
</feature>